<evidence type="ECO:0000313" key="2">
    <source>
        <dbReference type="EMBL" id="OGK51647.1"/>
    </source>
</evidence>
<dbReference type="NCBIfam" id="TIGR01764">
    <property type="entry name" value="excise"/>
    <property type="match status" value="1"/>
</dbReference>
<dbReference type="EMBL" id="MGAR01000022">
    <property type="protein sequence ID" value="OGK51647.1"/>
    <property type="molecule type" value="Genomic_DNA"/>
</dbReference>
<dbReference type="InterPro" id="IPR010093">
    <property type="entry name" value="SinI_DNA-bd"/>
</dbReference>
<dbReference type="Pfam" id="PF12728">
    <property type="entry name" value="HTH_17"/>
    <property type="match status" value="1"/>
</dbReference>
<name>A0A1F7J7R9_9BACT</name>
<sequence>MSTTNQLSQVYTPEQVAEILQLSKNTVYELINKGEIVAKKIGRVYRVPASSISFVFTGLDADIYQAEQTDKKNLQKITDIIKSVRKTVWNKSRSS</sequence>
<dbReference type="STRING" id="1802067.A2966_04965"/>
<proteinExistence type="predicted"/>
<organism evidence="2 3">
    <name type="scientific">Candidatus Roizmanbacteria bacterium RIFCSPLOWO2_01_FULL_41_22</name>
    <dbReference type="NCBI Taxonomy" id="1802067"/>
    <lineage>
        <taxon>Bacteria</taxon>
        <taxon>Candidatus Roizmaniibacteriota</taxon>
    </lineage>
</organism>
<reference evidence="2 3" key="1">
    <citation type="journal article" date="2016" name="Nat. Commun.">
        <title>Thousands of microbial genomes shed light on interconnected biogeochemical processes in an aquifer system.</title>
        <authorList>
            <person name="Anantharaman K."/>
            <person name="Brown C.T."/>
            <person name="Hug L.A."/>
            <person name="Sharon I."/>
            <person name="Castelle C.J."/>
            <person name="Probst A.J."/>
            <person name="Thomas B.C."/>
            <person name="Singh A."/>
            <person name="Wilkins M.J."/>
            <person name="Karaoz U."/>
            <person name="Brodie E.L."/>
            <person name="Williams K.H."/>
            <person name="Hubbard S.S."/>
            <person name="Banfield J.F."/>
        </authorList>
    </citation>
    <scope>NUCLEOTIDE SEQUENCE [LARGE SCALE GENOMIC DNA]</scope>
</reference>
<comment type="caution">
    <text evidence="2">The sequence shown here is derived from an EMBL/GenBank/DDBJ whole genome shotgun (WGS) entry which is preliminary data.</text>
</comment>
<evidence type="ECO:0000259" key="1">
    <source>
        <dbReference type="Pfam" id="PF12728"/>
    </source>
</evidence>
<feature type="domain" description="Helix-turn-helix" evidence="1">
    <location>
        <begin position="10"/>
        <end position="52"/>
    </location>
</feature>
<accession>A0A1F7J7R9</accession>
<dbReference type="AlphaFoldDB" id="A0A1F7J7R9"/>
<protein>
    <recommendedName>
        <fullName evidence="1">Helix-turn-helix domain-containing protein</fullName>
    </recommendedName>
</protein>
<dbReference type="InterPro" id="IPR041657">
    <property type="entry name" value="HTH_17"/>
</dbReference>
<dbReference type="GO" id="GO:0003677">
    <property type="term" value="F:DNA binding"/>
    <property type="evidence" value="ECO:0007669"/>
    <property type="project" value="InterPro"/>
</dbReference>
<dbReference type="Proteomes" id="UP000176480">
    <property type="component" value="Unassembled WGS sequence"/>
</dbReference>
<gene>
    <name evidence="2" type="ORF">A2966_04965</name>
</gene>
<evidence type="ECO:0000313" key="3">
    <source>
        <dbReference type="Proteomes" id="UP000176480"/>
    </source>
</evidence>